<sequence>MTADTAPAENAAARGFAFALSAYLLWGLLPLYLKLVGHIPAVEVLAHRIVWSVPFAGVVLILLGRTGDVKSALRSPRTLAMAALTAALISINWGVYVWAIAAERTVEASFGYYINPLVSVLMGAVFLKEKLSRLQMVAVALAAIAVALLTITAGGLPWVSLVLAFSFAVYGFFRKTLPIGPSQGFFLEVMVLCLPALGYVLWLGMRGEGHFVLSGPADMLLLVGCGVVTAGPLMLYGFGAKLLRLSTIGIMQYIAPSMIFLLAVFVFGEPFGETRLLAFGLIWIALALYSWSMYRDRGASA</sequence>
<keyword evidence="11" id="KW-1185">Reference proteome</keyword>
<evidence type="ECO:0000256" key="6">
    <source>
        <dbReference type="ARBA" id="ARBA00022989"/>
    </source>
</evidence>
<dbReference type="SUPFAM" id="SSF103481">
    <property type="entry name" value="Multidrug resistance efflux transporter EmrE"/>
    <property type="match status" value="2"/>
</dbReference>
<keyword evidence="5 8" id="KW-0812">Transmembrane</keyword>
<comment type="caution">
    <text evidence="10">The sequence shown here is derived from an EMBL/GenBank/DDBJ whole genome shotgun (WGS) entry which is preliminary data.</text>
</comment>
<protein>
    <submittedName>
        <fullName evidence="10">EamA family transporter RarD</fullName>
    </submittedName>
</protein>
<keyword evidence="7 8" id="KW-0472">Membrane</keyword>
<dbReference type="GO" id="GO:0005886">
    <property type="term" value="C:plasma membrane"/>
    <property type="evidence" value="ECO:0007669"/>
    <property type="project" value="UniProtKB-SubCell"/>
</dbReference>
<evidence type="ECO:0000256" key="2">
    <source>
        <dbReference type="ARBA" id="ARBA00007362"/>
    </source>
</evidence>
<dbReference type="NCBIfam" id="TIGR00688">
    <property type="entry name" value="rarD"/>
    <property type="match status" value="1"/>
</dbReference>
<organism evidence="10 11">
    <name type="scientific">Nitratireductor arenosus</name>
    <dbReference type="NCBI Taxonomy" id="2682096"/>
    <lineage>
        <taxon>Bacteria</taxon>
        <taxon>Pseudomonadati</taxon>
        <taxon>Pseudomonadota</taxon>
        <taxon>Alphaproteobacteria</taxon>
        <taxon>Hyphomicrobiales</taxon>
        <taxon>Phyllobacteriaceae</taxon>
        <taxon>Nitratireductor</taxon>
    </lineage>
</organism>
<dbReference type="InterPro" id="IPR000620">
    <property type="entry name" value="EamA_dom"/>
</dbReference>
<feature type="transmembrane region" description="Helical" evidence="8">
    <location>
        <begin position="250"/>
        <end position="268"/>
    </location>
</feature>
<evidence type="ECO:0000313" key="10">
    <source>
        <dbReference type="EMBL" id="MVA99650.1"/>
    </source>
</evidence>
<evidence type="ECO:0000256" key="4">
    <source>
        <dbReference type="ARBA" id="ARBA00022475"/>
    </source>
</evidence>
<feature type="transmembrane region" description="Helical" evidence="8">
    <location>
        <begin position="217"/>
        <end position="238"/>
    </location>
</feature>
<feature type="transmembrane region" description="Helical" evidence="8">
    <location>
        <begin position="78"/>
        <end position="98"/>
    </location>
</feature>
<dbReference type="InterPro" id="IPR037185">
    <property type="entry name" value="EmrE-like"/>
</dbReference>
<evidence type="ECO:0000256" key="7">
    <source>
        <dbReference type="ARBA" id="ARBA00023136"/>
    </source>
</evidence>
<comment type="subcellular location">
    <subcellularLocation>
        <location evidence="1">Cell membrane</location>
        <topology evidence="1">Multi-pass membrane protein</topology>
    </subcellularLocation>
</comment>
<feature type="transmembrane region" description="Helical" evidence="8">
    <location>
        <begin position="12"/>
        <end position="33"/>
    </location>
</feature>
<evidence type="ECO:0000313" key="11">
    <source>
        <dbReference type="Proteomes" id="UP000463224"/>
    </source>
</evidence>
<accession>A0A844QNX2</accession>
<evidence type="ECO:0000256" key="3">
    <source>
        <dbReference type="ARBA" id="ARBA00022448"/>
    </source>
</evidence>
<dbReference type="Pfam" id="PF00892">
    <property type="entry name" value="EamA"/>
    <property type="match status" value="1"/>
</dbReference>
<reference evidence="10 11" key="1">
    <citation type="submission" date="2019-12" db="EMBL/GenBank/DDBJ databases">
        <title>Nitratireductor arenosus sp. nov., Isolated from sea sand, Jeju island, South Korea.</title>
        <authorList>
            <person name="Kim W."/>
        </authorList>
    </citation>
    <scope>NUCLEOTIDE SEQUENCE [LARGE SCALE GENOMIC DNA]</scope>
    <source>
        <strain evidence="10 11">CAU 1489</strain>
    </source>
</reference>
<evidence type="ECO:0000256" key="1">
    <source>
        <dbReference type="ARBA" id="ARBA00004651"/>
    </source>
</evidence>
<dbReference type="PANTHER" id="PTHR22911:SF137">
    <property type="entry name" value="SOLUTE CARRIER FAMILY 35 MEMBER G2-RELATED"/>
    <property type="match status" value="1"/>
</dbReference>
<dbReference type="RefSeq" id="WP_156715073.1">
    <property type="nucleotide sequence ID" value="NZ_WPHG01000007.1"/>
</dbReference>
<comment type="similarity">
    <text evidence="2">Belongs to the EamA transporter family.</text>
</comment>
<keyword evidence="6 8" id="KW-1133">Transmembrane helix</keyword>
<dbReference type="AlphaFoldDB" id="A0A844QNX2"/>
<feature type="transmembrane region" description="Helical" evidence="8">
    <location>
        <begin position="185"/>
        <end position="205"/>
    </location>
</feature>
<feature type="domain" description="EamA" evidence="9">
    <location>
        <begin position="15"/>
        <end position="150"/>
    </location>
</feature>
<keyword evidence="3" id="KW-0813">Transport</keyword>
<feature type="transmembrane region" description="Helical" evidence="8">
    <location>
        <begin position="110"/>
        <end position="127"/>
    </location>
</feature>
<feature type="transmembrane region" description="Helical" evidence="8">
    <location>
        <begin position="157"/>
        <end position="173"/>
    </location>
</feature>
<feature type="transmembrane region" description="Helical" evidence="8">
    <location>
        <begin position="45"/>
        <end position="66"/>
    </location>
</feature>
<evidence type="ECO:0000259" key="9">
    <source>
        <dbReference type="Pfam" id="PF00892"/>
    </source>
</evidence>
<evidence type="ECO:0000256" key="8">
    <source>
        <dbReference type="SAM" id="Phobius"/>
    </source>
</evidence>
<dbReference type="PANTHER" id="PTHR22911">
    <property type="entry name" value="ACYL-MALONYL CONDENSING ENZYME-RELATED"/>
    <property type="match status" value="1"/>
</dbReference>
<dbReference type="Proteomes" id="UP000463224">
    <property type="component" value="Unassembled WGS sequence"/>
</dbReference>
<feature type="transmembrane region" description="Helical" evidence="8">
    <location>
        <begin position="274"/>
        <end position="294"/>
    </location>
</feature>
<dbReference type="InterPro" id="IPR004626">
    <property type="entry name" value="RarD"/>
</dbReference>
<evidence type="ECO:0000256" key="5">
    <source>
        <dbReference type="ARBA" id="ARBA00022692"/>
    </source>
</evidence>
<keyword evidence="4" id="KW-1003">Cell membrane</keyword>
<gene>
    <name evidence="10" type="primary">rarD</name>
    <name evidence="10" type="ORF">GN330_20570</name>
</gene>
<dbReference type="EMBL" id="WPHG01000007">
    <property type="protein sequence ID" value="MVA99650.1"/>
    <property type="molecule type" value="Genomic_DNA"/>
</dbReference>
<name>A0A844QNX2_9HYPH</name>
<proteinExistence type="inferred from homology"/>